<keyword evidence="10" id="KW-1185">Reference proteome</keyword>
<feature type="transmembrane region" description="Helical" evidence="8">
    <location>
        <begin position="293"/>
        <end position="314"/>
    </location>
</feature>
<keyword evidence="4" id="KW-1003">Cell membrane</keyword>
<keyword evidence="7 8" id="KW-0472">Membrane</keyword>
<feature type="transmembrane region" description="Helical" evidence="8">
    <location>
        <begin position="257"/>
        <end position="281"/>
    </location>
</feature>
<evidence type="ECO:0000256" key="2">
    <source>
        <dbReference type="ARBA" id="ARBA00007935"/>
    </source>
</evidence>
<evidence type="ECO:0000256" key="1">
    <source>
        <dbReference type="ARBA" id="ARBA00004651"/>
    </source>
</evidence>
<keyword evidence="6 8" id="KW-1133">Transmembrane helix</keyword>
<name>A0ABZ2U033_9ACTN</name>
<protein>
    <submittedName>
        <fullName evidence="9">Iron chelate uptake ABC transporter family permease subunit</fullName>
    </submittedName>
</protein>
<dbReference type="SUPFAM" id="SSF81345">
    <property type="entry name" value="ABC transporter involved in vitamin B12 uptake, BtuC"/>
    <property type="match status" value="1"/>
</dbReference>
<keyword evidence="5 8" id="KW-0812">Transmembrane</keyword>
<feature type="transmembrane region" description="Helical" evidence="8">
    <location>
        <begin position="136"/>
        <end position="154"/>
    </location>
</feature>
<dbReference type="InterPro" id="IPR037294">
    <property type="entry name" value="ABC_BtuC-like"/>
</dbReference>
<dbReference type="Pfam" id="PF01032">
    <property type="entry name" value="FecCD"/>
    <property type="match status" value="1"/>
</dbReference>
<dbReference type="Proteomes" id="UP001479933">
    <property type="component" value="Chromosome"/>
</dbReference>
<keyword evidence="3" id="KW-0813">Transport</keyword>
<dbReference type="PANTHER" id="PTHR30472">
    <property type="entry name" value="FERRIC ENTEROBACTIN TRANSPORT SYSTEM PERMEASE PROTEIN"/>
    <property type="match status" value="1"/>
</dbReference>
<accession>A0ABZ2U033</accession>
<dbReference type="Gene3D" id="1.10.3470.10">
    <property type="entry name" value="ABC transporter involved in vitamin B12 uptake, BtuC"/>
    <property type="match status" value="1"/>
</dbReference>
<reference evidence="9 10" key="1">
    <citation type="journal article" date="2023" name="Virus Evol.">
        <title>Computational host range prediction-The good, the bad, and the ugly.</title>
        <authorList>
            <person name="Howell A.A."/>
            <person name="Versoza C.J."/>
            <person name="Pfeifer S.P."/>
        </authorList>
    </citation>
    <scope>NUCLEOTIDE SEQUENCE [LARGE SCALE GENOMIC DNA]</scope>
    <source>
        <strain evidence="9 10">1610/1b</strain>
    </source>
</reference>
<feature type="transmembrane region" description="Helical" evidence="8">
    <location>
        <begin position="79"/>
        <end position="96"/>
    </location>
</feature>
<comment type="subcellular location">
    <subcellularLocation>
        <location evidence="1">Cell membrane</location>
        <topology evidence="1">Multi-pass membrane protein</topology>
    </subcellularLocation>
</comment>
<dbReference type="EMBL" id="CP136137">
    <property type="protein sequence ID" value="WYY06938.1"/>
    <property type="molecule type" value="Genomic_DNA"/>
</dbReference>
<evidence type="ECO:0000256" key="4">
    <source>
        <dbReference type="ARBA" id="ARBA00022475"/>
    </source>
</evidence>
<feature type="transmembrane region" description="Helical" evidence="8">
    <location>
        <begin position="166"/>
        <end position="187"/>
    </location>
</feature>
<dbReference type="CDD" id="cd06550">
    <property type="entry name" value="TM_ABC_iron-siderophores_like"/>
    <property type="match status" value="1"/>
</dbReference>
<feature type="transmembrane region" description="Helical" evidence="8">
    <location>
        <begin position="108"/>
        <end position="130"/>
    </location>
</feature>
<dbReference type="InterPro" id="IPR000522">
    <property type="entry name" value="ABC_transptr_permease_BtuC"/>
</dbReference>
<sequence length="351" mass="35420">MSDTFLEPATDAADTRIRRTPRRAWLILPLSVFALFVVVVLSLSLGARATPIGAVIEALFGIGDTDVANIVGVLRVNRTITGVISGAALAVAGVLMQAITRNPIADPGILGVNAGASFGVVVGLAVLGSAGVGNTLVFALAGAFFASGVVLMFSASRFVAGSPVRLTLAGVAFAAVLSGVTHSVILLDEAVLDSFRFWRVGSLAARTASEALPVVWIVVVGLVGAFALSSALNAMALGDDTARALGVRPGLVRAWGLVAIALLCGAATAIVGPIAFLGLAVPHLVRALVGPDLRLVIPVSLIVGPCLLLTADILGRLVGQGQEVPVGVLTALIGGPVLIAFVVGARRSALS</sequence>
<evidence type="ECO:0000256" key="6">
    <source>
        <dbReference type="ARBA" id="ARBA00022989"/>
    </source>
</evidence>
<gene>
    <name evidence="9" type="ORF">RVF87_18190</name>
</gene>
<evidence type="ECO:0000256" key="3">
    <source>
        <dbReference type="ARBA" id="ARBA00022448"/>
    </source>
</evidence>
<feature type="transmembrane region" description="Helical" evidence="8">
    <location>
        <begin position="214"/>
        <end position="236"/>
    </location>
</feature>
<feature type="transmembrane region" description="Helical" evidence="8">
    <location>
        <begin position="24"/>
        <end position="45"/>
    </location>
</feature>
<evidence type="ECO:0000313" key="9">
    <source>
        <dbReference type="EMBL" id="WYY06938.1"/>
    </source>
</evidence>
<proteinExistence type="inferred from homology"/>
<evidence type="ECO:0000313" key="10">
    <source>
        <dbReference type="Proteomes" id="UP001479933"/>
    </source>
</evidence>
<dbReference type="RefSeq" id="WP_084247665.1">
    <property type="nucleotide sequence ID" value="NZ_CP136137.1"/>
</dbReference>
<organism evidence="9 10">
    <name type="scientific">Gordonia hydrophobica</name>
    <dbReference type="NCBI Taxonomy" id="40516"/>
    <lineage>
        <taxon>Bacteria</taxon>
        <taxon>Bacillati</taxon>
        <taxon>Actinomycetota</taxon>
        <taxon>Actinomycetes</taxon>
        <taxon>Mycobacteriales</taxon>
        <taxon>Gordoniaceae</taxon>
        <taxon>Gordonia</taxon>
    </lineage>
</organism>
<evidence type="ECO:0000256" key="8">
    <source>
        <dbReference type="SAM" id="Phobius"/>
    </source>
</evidence>
<evidence type="ECO:0000256" key="7">
    <source>
        <dbReference type="ARBA" id="ARBA00023136"/>
    </source>
</evidence>
<dbReference type="PANTHER" id="PTHR30472:SF1">
    <property type="entry name" value="FE(3+) DICITRATE TRANSPORT SYSTEM PERMEASE PROTEIN FECC-RELATED"/>
    <property type="match status" value="1"/>
</dbReference>
<feature type="transmembrane region" description="Helical" evidence="8">
    <location>
        <begin position="326"/>
        <end position="345"/>
    </location>
</feature>
<evidence type="ECO:0000256" key="5">
    <source>
        <dbReference type="ARBA" id="ARBA00022692"/>
    </source>
</evidence>
<comment type="similarity">
    <text evidence="2">Belongs to the binding-protein-dependent transport system permease family. FecCD subfamily.</text>
</comment>